<dbReference type="AlphaFoldDB" id="A0A7D4BG63"/>
<evidence type="ECO:0000313" key="15">
    <source>
        <dbReference type="Proteomes" id="UP000503088"/>
    </source>
</evidence>
<dbReference type="NCBIfam" id="TIGR00147">
    <property type="entry name" value="YegS/Rv2252/BmrU family lipid kinase"/>
    <property type="match status" value="1"/>
</dbReference>
<evidence type="ECO:0000256" key="4">
    <source>
        <dbReference type="ARBA" id="ARBA00022679"/>
    </source>
</evidence>
<dbReference type="Pfam" id="PF19279">
    <property type="entry name" value="YegS_C"/>
    <property type="match status" value="1"/>
</dbReference>
<evidence type="ECO:0000256" key="9">
    <source>
        <dbReference type="ARBA" id="ARBA00022842"/>
    </source>
</evidence>
<dbReference type="SUPFAM" id="SSF111331">
    <property type="entry name" value="NAD kinase/diacylglycerol kinase-like"/>
    <property type="match status" value="1"/>
</dbReference>
<feature type="domain" description="DAGKc" evidence="13">
    <location>
        <begin position="1"/>
        <end position="128"/>
    </location>
</feature>
<keyword evidence="8" id="KW-0067">ATP-binding</keyword>
<keyword evidence="7 14" id="KW-0418">Kinase</keyword>
<dbReference type="InterPro" id="IPR045540">
    <property type="entry name" value="YegS/DAGK_C"/>
</dbReference>
<dbReference type="Pfam" id="PF00781">
    <property type="entry name" value="DAGK_cat"/>
    <property type="match status" value="1"/>
</dbReference>
<keyword evidence="5" id="KW-0479">Metal-binding</keyword>
<dbReference type="InterPro" id="IPR016064">
    <property type="entry name" value="NAD/diacylglycerol_kinase_sf"/>
</dbReference>
<evidence type="ECO:0000256" key="5">
    <source>
        <dbReference type="ARBA" id="ARBA00022723"/>
    </source>
</evidence>
<keyword evidence="12" id="KW-1208">Phospholipid metabolism</keyword>
<dbReference type="KEGG" id="kpul:GXN76_01750"/>
<dbReference type="GO" id="GO:0046872">
    <property type="term" value="F:metal ion binding"/>
    <property type="evidence" value="ECO:0007669"/>
    <property type="project" value="UniProtKB-KW"/>
</dbReference>
<dbReference type="SMART" id="SM00046">
    <property type="entry name" value="DAGKc"/>
    <property type="match status" value="1"/>
</dbReference>
<evidence type="ECO:0000313" key="14">
    <source>
        <dbReference type="EMBL" id="QKG83315.1"/>
    </source>
</evidence>
<gene>
    <name evidence="14" type="ORF">GXN76_01750</name>
</gene>
<dbReference type="RefSeq" id="WP_173219829.1">
    <property type="nucleotide sequence ID" value="NZ_CP048104.1"/>
</dbReference>
<keyword evidence="10" id="KW-0443">Lipid metabolism</keyword>
<name>A0A7D4BG63_9BACL</name>
<organism evidence="14 15">
    <name type="scientific">Kroppenstedtia pulmonis</name>
    <dbReference type="NCBI Taxonomy" id="1380685"/>
    <lineage>
        <taxon>Bacteria</taxon>
        <taxon>Bacillati</taxon>
        <taxon>Bacillota</taxon>
        <taxon>Bacilli</taxon>
        <taxon>Bacillales</taxon>
        <taxon>Thermoactinomycetaceae</taxon>
        <taxon>Kroppenstedtia</taxon>
    </lineage>
</organism>
<evidence type="ECO:0000256" key="3">
    <source>
        <dbReference type="ARBA" id="ARBA00022516"/>
    </source>
</evidence>
<comment type="similarity">
    <text evidence="2">Belongs to the diacylglycerol/lipid kinase family.</text>
</comment>
<dbReference type="EMBL" id="CP048104">
    <property type="protein sequence ID" value="QKG83315.1"/>
    <property type="molecule type" value="Genomic_DNA"/>
</dbReference>
<evidence type="ECO:0000256" key="6">
    <source>
        <dbReference type="ARBA" id="ARBA00022741"/>
    </source>
</evidence>
<dbReference type="PANTHER" id="PTHR12358:SF106">
    <property type="entry name" value="LIPID KINASE YEGS"/>
    <property type="match status" value="1"/>
</dbReference>
<dbReference type="InterPro" id="IPR005218">
    <property type="entry name" value="Diacylglycerol/lipid_kinase"/>
</dbReference>
<evidence type="ECO:0000256" key="12">
    <source>
        <dbReference type="ARBA" id="ARBA00023264"/>
    </source>
</evidence>
<keyword evidence="6" id="KW-0547">Nucleotide-binding</keyword>
<keyword evidence="11" id="KW-0594">Phospholipid biosynthesis</keyword>
<dbReference type="InterPro" id="IPR050187">
    <property type="entry name" value="Lipid_Phosphate_FormReg"/>
</dbReference>
<keyword evidence="4" id="KW-0808">Transferase</keyword>
<keyword evidence="15" id="KW-1185">Reference proteome</keyword>
<reference evidence="14 15" key="1">
    <citation type="submission" date="2020-01" db="EMBL/GenBank/DDBJ databases">
        <authorList>
            <person name="Gulvik C.A."/>
            <person name="Batra D.G."/>
        </authorList>
    </citation>
    <scope>NUCLEOTIDE SEQUENCE [LARGE SCALE GENOMIC DNA]</scope>
    <source>
        <strain evidence="14 15">W9323</strain>
    </source>
</reference>
<evidence type="ECO:0000256" key="1">
    <source>
        <dbReference type="ARBA" id="ARBA00001946"/>
    </source>
</evidence>
<dbReference type="PROSITE" id="PS50146">
    <property type="entry name" value="DAGK"/>
    <property type="match status" value="1"/>
</dbReference>
<proteinExistence type="inferred from homology"/>
<protein>
    <submittedName>
        <fullName evidence="14">Diacylglycerol kinase family lipid kinase</fullName>
    </submittedName>
</protein>
<dbReference type="GO" id="GO:0008654">
    <property type="term" value="P:phospholipid biosynthetic process"/>
    <property type="evidence" value="ECO:0007669"/>
    <property type="project" value="UniProtKB-KW"/>
</dbReference>
<evidence type="ECO:0000256" key="8">
    <source>
        <dbReference type="ARBA" id="ARBA00022840"/>
    </source>
</evidence>
<evidence type="ECO:0000259" key="13">
    <source>
        <dbReference type="PROSITE" id="PS50146"/>
    </source>
</evidence>
<dbReference type="GO" id="GO:0005886">
    <property type="term" value="C:plasma membrane"/>
    <property type="evidence" value="ECO:0007669"/>
    <property type="project" value="TreeGrafter"/>
</dbReference>
<evidence type="ECO:0000256" key="2">
    <source>
        <dbReference type="ARBA" id="ARBA00005983"/>
    </source>
</evidence>
<dbReference type="PANTHER" id="PTHR12358">
    <property type="entry name" value="SPHINGOSINE KINASE"/>
    <property type="match status" value="1"/>
</dbReference>
<evidence type="ECO:0000256" key="7">
    <source>
        <dbReference type="ARBA" id="ARBA00022777"/>
    </source>
</evidence>
<evidence type="ECO:0000256" key="11">
    <source>
        <dbReference type="ARBA" id="ARBA00023209"/>
    </source>
</evidence>
<dbReference type="Proteomes" id="UP000503088">
    <property type="component" value="Chromosome"/>
</dbReference>
<dbReference type="InterPro" id="IPR017438">
    <property type="entry name" value="ATP-NAD_kinase_N"/>
</dbReference>
<dbReference type="Gene3D" id="3.40.50.10330">
    <property type="entry name" value="Probable inorganic polyphosphate/atp-NAD kinase, domain 1"/>
    <property type="match status" value="1"/>
</dbReference>
<keyword evidence="3" id="KW-0444">Lipid biosynthesis</keyword>
<comment type="cofactor">
    <cofactor evidence="1">
        <name>Mg(2+)</name>
        <dbReference type="ChEBI" id="CHEBI:18420"/>
    </cofactor>
</comment>
<keyword evidence="9" id="KW-0460">Magnesium</keyword>
<evidence type="ECO:0000256" key="10">
    <source>
        <dbReference type="ARBA" id="ARBA00023098"/>
    </source>
</evidence>
<dbReference type="GO" id="GO:0005524">
    <property type="term" value="F:ATP binding"/>
    <property type="evidence" value="ECO:0007669"/>
    <property type="project" value="UniProtKB-KW"/>
</dbReference>
<dbReference type="InterPro" id="IPR001206">
    <property type="entry name" value="Diacylglycerol_kinase_cat_dom"/>
</dbReference>
<dbReference type="Gene3D" id="2.60.200.40">
    <property type="match status" value="1"/>
</dbReference>
<accession>A0A7D4BG63</accession>
<sequence length="297" mass="32395">MYLFIVNPVAGNGQGRKVWSQVEASLHQRSIPFRVEFTKRSGHAKEIARIAASQGNVSAVVAIGGDGTIHEVGNGLVHTEIPVGFIPAGSGNDFSLAQKVPSHPEQALEQILKHHVRRVDTADLGGRTMIGFAGIGFDGRVAETVNRSPMKGHLGRFNYIWSALQTLVRYQPTETTLTIDGKPYTYQGVWLIAINNTPYYGGGMKICPQAVNTDGLLDVCCVSNLTRNQFIRIFPSVFTGRHIHHPSITLFRGKEITITSPTQSIIHVDGEVIGKTPLSLAVQPQSLSVLHPWEESS</sequence>
<dbReference type="GO" id="GO:0016301">
    <property type="term" value="F:kinase activity"/>
    <property type="evidence" value="ECO:0007669"/>
    <property type="project" value="UniProtKB-KW"/>
</dbReference>